<proteinExistence type="predicted"/>
<protein>
    <submittedName>
        <fullName evidence="2">Class I SAM-dependent methyltransferase</fullName>
    </submittedName>
</protein>
<dbReference type="RefSeq" id="WP_274191396.1">
    <property type="nucleotide sequence ID" value="NZ_BAABHN010000009.1"/>
</dbReference>
<evidence type="ECO:0000313" key="3">
    <source>
        <dbReference type="Proteomes" id="UP001595909"/>
    </source>
</evidence>
<dbReference type="InterPro" id="IPR013217">
    <property type="entry name" value="Methyltransf_12"/>
</dbReference>
<dbReference type="InterPro" id="IPR029063">
    <property type="entry name" value="SAM-dependent_MTases_sf"/>
</dbReference>
<keyword evidence="2" id="KW-0808">Transferase</keyword>
<dbReference type="Proteomes" id="UP001595909">
    <property type="component" value="Unassembled WGS sequence"/>
</dbReference>
<evidence type="ECO:0000259" key="1">
    <source>
        <dbReference type="Pfam" id="PF08242"/>
    </source>
</evidence>
<comment type="caution">
    <text evidence="2">The sequence shown here is derived from an EMBL/GenBank/DDBJ whole genome shotgun (WGS) entry which is preliminary data.</text>
</comment>
<name>A0ABV9RET3_9PSEU</name>
<organism evidence="2 3">
    <name type="scientific">Actinomycetospora chibensis</name>
    <dbReference type="NCBI Taxonomy" id="663606"/>
    <lineage>
        <taxon>Bacteria</taxon>
        <taxon>Bacillati</taxon>
        <taxon>Actinomycetota</taxon>
        <taxon>Actinomycetes</taxon>
        <taxon>Pseudonocardiales</taxon>
        <taxon>Pseudonocardiaceae</taxon>
        <taxon>Actinomycetospora</taxon>
    </lineage>
</organism>
<sequence>MTEQIAEHYERVAATYNDHWTYDPDYVRQLAHAMSDALRLTRSDAIADIGCGTGLYTRHIADDVRPTRPVLCVDPVSAMLDQLPRSPALQPLHASAEDLASGRVALPESAPLDAMIIKESIHHMTDRRGTLEGLVRLLSRHGRILVVMLPTAIHHPLFRAAHERFEELQPDPADIQEIVSAAGLRASVSQRTFHVAIERERYVRMLEARYMSVLGEFSDEELEEGIAQFRRSYRDTPVLRFEDHFAFVKGWVPGRPPA</sequence>
<keyword evidence="2" id="KW-0489">Methyltransferase</keyword>
<dbReference type="Gene3D" id="3.40.50.150">
    <property type="entry name" value="Vaccinia Virus protein VP39"/>
    <property type="match status" value="1"/>
</dbReference>
<dbReference type="SUPFAM" id="SSF53335">
    <property type="entry name" value="S-adenosyl-L-methionine-dependent methyltransferases"/>
    <property type="match status" value="1"/>
</dbReference>
<dbReference type="PANTHER" id="PTHR43861">
    <property type="entry name" value="TRANS-ACONITATE 2-METHYLTRANSFERASE-RELATED"/>
    <property type="match status" value="1"/>
</dbReference>
<reference evidence="3" key="1">
    <citation type="journal article" date="2019" name="Int. J. Syst. Evol. Microbiol.">
        <title>The Global Catalogue of Microorganisms (GCM) 10K type strain sequencing project: providing services to taxonomists for standard genome sequencing and annotation.</title>
        <authorList>
            <consortium name="The Broad Institute Genomics Platform"/>
            <consortium name="The Broad Institute Genome Sequencing Center for Infectious Disease"/>
            <person name="Wu L."/>
            <person name="Ma J."/>
        </authorList>
    </citation>
    <scope>NUCLEOTIDE SEQUENCE [LARGE SCALE GENOMIC DNA]</scope>
    <source>
        <strain evidence="3">CCUG 50347</strain>
    </source>
</reference>
<dbReference type="CDD" id="cd02440">
    <property type="entry name" value="AdoMet_MTases"/>
    <property type="match status" value="1"/>
</dbReference>
<dbReference type="EMBL" id="JBHSIM010000009">
    <property type="protein sequence ID" value="MFC4831748.1"/>
    <property type="molecule type" value="Genomic_DNA"/>
</dbReference>
<gene>
    <name evidence="2" type="ORF">ACFPEL_04935</name>
</gene>
<dbReference type="GO" id="GO:0008168">
    <property type="term" value="F:methyltransferase activity"/>
    <property type="evidence" value="ECO:0007669"/>
    <property type="project" value="UniProtKB-KW"/>
</dbReference>
<accession>A0ABV9RET3</accession>
<feature type="domain" description="Methyltransferase type 12" evidence="1">
    <location>
        <begin position="48"/>
        <end position="144"/>
    </location>
</feature>
<evidence type="ECO:0000313" key="2">
    <source>
        <dbReference type="EMBL" id="MFC4831748.1"/>
    </source>
</evidence>
<dbReference type="PANTHER" id="PTHR43861:SF1">
    <property type="entry name" value="TRANS-ACONITATE 2-METHYLTRANSFERASE"/>
    <property type="match status" value="1"/>
</dbReference>
<dbReference type="Pfam" id="PF08242">
    <property type="entry name" value="Methyltransf_12"/>
    <property type="match status" value="1"/>
</dbReference>
<dbReference type="GO" id="GO:0032259">
    <property type="term" value="P:methylation"/>
    <property type="evidence" value="ECO:0007669"/>
    <property type="project" value="UniProtKB-KW"/>
</dbReference>
<keyword evidence="3" id="KW-1185">Reference proteome</keyword>